<keyword evidence="1" id="KW-0812">Transmembrane</keyword>
<keyword evidence="1" id="KW-1133">Transmembrane helix</keyword>
<organism evidence="2 3">
    <name type="scientific">Kosakonia calanthes</name>
    <dbReference type="NCBI Taxonomy" id="3139408"/>
    <lineage>
        <taxon>Bacteria</taxon>
        <taxon>Pseudomonadati</taxon>
        <taxon>Pseudomonadota</taxon>
        <taxon>Gammaproteobacteria</taxon>
        <taxon>Enterobacterales</taxon>
        <taxon>Enterobacteriaceae</taxon>
        <taxon>Kosakonia</taxon>
    </lineage>
</organism>
<feature type="transmembrane region" description="Helical" evidence="1">
    <location>
        <begin position="154"/>
        <end position="182"/>
    </location>
</feature>
<sequence length="464" mass="53351">MFNSIIKQKNPLLLALIMMLYVPVLFSRTDMWDGALIDHAISVARIDVYHEWFSEAGLYLTAFFYDPLTLAKGFYPLSGQLITLLFLYLSAMQIARIAQTLYHLSEKESLLVGVFYLLLPLWSTFFSTIYLMHSATIFFALFSARLVIEKRYPLIPLILIPLTFQQASMAPVILSIFMLYAIENKFKKITYIILFSLWIVISFFALRSIFATTELYADYNKIVINSLLNMLLWKRFAIFLAVCLGPVIAYYILTPIKLIKLSSAGLVIALIATVVPYIVVNKTPSTVDIIQMHGNSMRFLFSCAPILALIFAYILQHKPIKKPLVIIIMLYMFSIFVCAQYAKVIEVIYQRSFIANIKAHPELNGKVITIITSDNLNFYQYSYMFMKAFGENKSIILTNKHVPDPIIYKKESYRVKYIQPSFENITQAEKLYVRSNMAAANPVSAYWRYLSNGSFPELITIKVR</sequence>
<dbReference type="RefSeq" id="WP_342322820.1">
    <property type="nucleotide sequence ID" value="NZ_CP151800.1"/>
</dbReference>
<evidence type="ECO:0000313" key="3">
    <source>
        <dbReference type="Proteomes" id="UP001466893"/>
    </source>
</evidence>
<dbReference type="Proteomes" id="UP001466893">
    <property type="component" value="Chromosome"/>
</dbReference>
<protein>
    <recommendedName>
        <fullName evidence="4">Glucosyl transferase GtrII</fullName>
    </recommendedName>
</protein>
<feature type="transmembrane region" description="Helical" evidence="1">
    <location>
        <begin position="258"/>
        <end position="279"/>
    </location>
</feature>
<feature type="transmembrane region" description="Helical" evidence="1">
    <location>
        <begin position="230"/>
        <end position="253"/>
    </location>
</feature>
<keyword evidence="3" id="KW-1185">Reference proteome</keyword>
<evidence type="ECO:0008006" key="4">
    <source>
        <dbReference type="Google" id="ProtNLM"/>
    </source>
</evidence>
<feature type="transmembrane region" description="Helical" evidence="1">
    <location>
        <begin position="12"/>
        <end position="29"/>
    </location>
</feature>
<feature type="transmembrane region" description="Helical" evidence="1">
    <location>
        <begin position="189"/>
        <end position="210"/>
    </location>
</feature>
<keyword evidence="1" id="KW-0472">Membrane</keyword>
<reference evidence="2 3" key="1">
    <citation type="submission" date="2024-04" db="EMBL/GenBank/DDBJ databases">
        <title>Kosakonia calanthae sp. nov., a halophilic bacterium isolated from leaves of Calanthe tiplacata.</title>
        <authorList>
            <person name="Wu P."/>
        </authorList>
    </citation>
    <scope>NUCLEOTIDE SEQUENCE [LARGE SCALE GENOMIC DNA]</scope>
    <source>
        <strain evidence="2 3">BYX6</strain>
    </source>
</reference>
<feature type="transmembrane region" description="Helical" evidence="1">
    <location>
        <begin position="110"/>
        <end position="142"/>
    </location>
</feature>
<evidence type="ECO:0000256" key="1">
    <source>
        <dbReference type="SAM" id="Phobius"/>
    </source>
</evidence>
<gene>
    <name evidence="2" type="ORF">AAEY27_21725</name>
</gene>
<feature type="transmembrane region" description="Helical" evidence="1">
    <location>
        <begin position="323"/>
        <end position="342"/>
    </location>
</feature>
<accession>A0ABZ3B4R5</accession>
<dbReference type="EMBL" id="CP151800">
    <property type="protein sequence ID" value="WZV98204.1"/>
    <property type="molecule type" value="Genomic_DNA"/>
</dbReference>
<proteinExistence type="predicted"/>
<feature type="transmembrane region" description="Helical" evidence="1">
    <location>
        <begin position="77"/>
        <end position="98"/>
    </location>
</feature>
<evidence type="ECO:0000313" key="2">
    <source>
        <dbReference type="EMBL" id="WZV98204.1"/>
    </source>
</evidence>
<feature type="transmembrane region" description="Helical" evidence="1">
    <location>
        <begin position="299"/>
        <end position="316"/>
    </location>
</feature>
<name>A0ABZ3B4R5_9ENTR</name>